<proteinExistence type="predicted"/>
<keyword evidence="2" id="KW-1185">Reference proteome</keyword>
<name>A0ACC2Z1H3_9PEZI</name>
<evidence type="ECO:0000313" key="2">
    <source>
        <dbReference type="Proteomes" id="UP001172680"/>
    </source>
</evidence>
<comment type="caution">
    <text evidence="1">The sequence shown here is derived from an EMBL/GenBank/DDBJ whole genome shotgun (WGS) entry which is preliminary data.</text>
</comment>
<protein>
    <submittedName>
        <fullName evidence="1">Uncharacterized protein</fullName>
    </submittedName>
</protein>
<accession>A0ACC2Z1H3</accession>
<gene>
    <name evidence="1" type="ORF">H2199_005452</name>
</gene>
<dbReference type="EMBL" id="JAPDRP010000015">
    <property type="protein sequence ID" value="KAJ9641482.1"/>
    <property type="molecule type" value="Genomic_DNA"/>
</dbReference>
<evidence type="ECO:0000313" key="1">
    <source>
        <dbReference type="EMBL" id="KAJ9641482.1"/>
    </source>
</evidence>
<reference evidence="1" key="1">
    <citation type="submission" date="2022-10" db="EMBL/GenBank/DDBJ databases">
        <title>Culturing micro-colonial fungi from biological soil crusts in the Mojave desert and describing Neophaeococcomyces mojavensis, and introducing the new genera and species Taxawa tesnikishii.</title>
        <authorList>
            <person name="Kurbessoian T."/>
            <person name="Stajich J.E."/>
        </authorList>
    </citation>
    <scope>NUCLEOTIDE SEQUENCE</scope>
    <source>
        <strain evidence="1">JES_115</strain>
    </source>
</reference>
<organism evidence="1 2">
    <name type="scientific">Coniosporium tulheliwenetii</name>
    <dbReference type="NCBI Taxonomy" id="3383036"/>
    <lineage>
        <taxon>Eukaryota</taxon>
        <taxon>Fungi</taxon>
        <taxon>Dikarya</taxon>
        <taxon>Ascomycota</taxon>
        <taxon>Pezizomycotina</taxon>
        <taxon>Dothideomycetes</taxon>
        <taxon>Dothideomycetes incertae sedis</taxon>
        <taxon>Coniosporium</taxon>
    </lineage>
</organism>
<sequence length="402" mass="42647">MLSTTYLSTLLVATAAACNLYVASYDGNVTTLSLSTTADGGYESEVTYTNPGCAGSPAWLTLDATNDVLYCLDEGNQTPNGSITAFRTSASGELTVLSDRETITGPVSSILYGSNSSRAIALSHYAGQAVSTFSIAANGSFVPLQNITFTLPGPGVNPDRQTGAYQHQVVLDPTGQFILVPDLGSDLVRILHIDPSTNLLQEQPALQMPPGSGPRHATFWSPDGNVSNGYGTNSTLYFYVVGELLNTINGFRVSYSAAGGIHFTPVFSTNTFGGAPVPTGAAAAEISISPDNRFMVVSNRLDRTFKIPNFDPNNSTAEPSDSLANFIPQADGTLLFTQIWPAGGLHPRHFSFNKAGDLIAVALQLSNRVVIHERNVTTGYIQWPVAANAVGEQPTTVVWDEE</sequence>
<dbReference type="Proteomes" id="UP001172680">
    <property type="component" value="Unassembled WGS sequence"/>
</dbReference>